<proteinExistence type="predicted"/>
<gene>
    <name evidence="1" type="ORF">CDAR_505881</name>
</gene>
<organism evidence="1 2">
    <name type="scientific">Caerostris darwini</name>
    <dbReference type="NCBI Taxonomy" id="1538125"/>
    <lineage>
        <taxon>Eukaryota</taxon>
        <taxon>Metazoa</taxon>
        <taxon>Ecdysozoa</taxon>
        <taxon>Arthropoda</taxon>
        <taxon>Chelicerata</taxon>
        <taxon>Arachnida</taxon>
        <taxon>Araneae</taxon>
        <taxon>Araneomorphae</taxon>
        <taxon>Entelegynae</taxon>
        <taxon>Araneoidea</taxon>
        <taxon>Araneidae</taxon>
        <taxon>Caerostris</taxon>
    </lineage>
</organism>
<sequence length="78" mass="8961">MPGKEITIHLRSFFEAVKQHMCGEEKESYNGFRMILCELTGSFSVVAEMPGKENSHSLVEKTLRSSHATYVRWRKGEL</sequence>
<dbReference type="Proteomes" id="UP001054837">
    <property type="component" value="Unassembled WGS sequence"/>
</dbReference>
<name>A0AAV4QE66_9ARAC</name>
<comment type="caution">
    <text evidence="1">The sequence shown here is derived from an EMBL/GenBank/DDBJ whole genome shotgun (WGS) entry which is preliminary data.</text>
</comment>
<protein>
    <submittedName>
        <fullName evidence="1">Uncharacterized protein</fullName>
    </submittedName>
</protein>
<reference evidence="1 2" key="1">
    <citation type="submission" date="2021-06" db="EMBL/GenBank/DDBJ databases">
        <title>Caerostris darwini draft genome.</title>
        <authorList>
            <person name="Kono N."/>
            <person name="Arakawa K."/>
        </authorList>
    </citation>
    <scope>NUCLEOTIDE SEQUENCE [LARGE SCALE GENOMIC DNA]</scope>
</reference>
<dbReference type="AlphaFoldDB" id="A0AAV4QE66"/>
<dbReference type="EMBL" id="BPLQ01004203">
    <property type="protein sequence ID" value="GIY06386.1"/>
    <property type="molecule type" value="Genomic_DNA"/>
</dbReference>
<keyword evidence="2" id="KW-1185">Reference proteome</keyword>
<evidence type="ECO:0000313" key="1">
    <source>
        <dbReference type="EMBL" id="GIY06386.1"/>
    </source>
</evidence>
<accession>A0AAV4QE66</accession>
<evidence type="ECO:0000313" key="2">
    <source>
        <dbReference type="Proteomes" id="UP001054837"/>
    </source>
</evidence>